<reference evidence="4 5" key="1">
    <citation type="submission" date="2020-05" db="EMBL/GenBank/DDBJ databases">
        <title>Mucilaginibacter mali sp. nov.</title>
        <authorList>
            <person name="Kim H.S."/>
            <person name="Lee K.C."/>
            <person name="Suh M.K."/>
            <person name="Kim J.-S."/>
            <person name="Han K.-I."/>
            <person name="Eom M.K."/>
            <person name="Shin Y.K."/>
            <person name="Lee J.-S."/>
        </authorList>
    </citation>
    <scope>NUCLEOTIDE SEQUENCE [LARGE SCALE GENOMIC DNA]</scope>
    <source>
        <strain evidence="4 5">G2-14</strain>
    </source>
</reference>
<dbReference type="SUPFAM" id="SSF56112">
    <property type="entry name" value="Protein kinase-like (PK-like)"/>
    <property type="match status" value="2"/>
</dbReference>
<dbReference type="PROSITE" id="PS00107">
    <property type="entry name" value="PROTEIN_KINASE_ATP"/>
    <property type="match status" value="1"/>
</dbReference>
<dbReference type="PROSITE" id="PS50011">
    <property type="entry name" value="PROTEIN_KINASE_DOM"/>
    <property type="match status" value="2"/>
</dbReference>
<keyword evidence="5" id="KW-1185">Reference proteome</keyword>
<dbReference type="Pfam" id="PF00069">
    <property type="entry name" value="Pkinase"/>
    <property type="match status" value="2"/>
</dbReference>
<name>A0A7D4PRQ4_9SPHI</name>
<feature type="domain" description="Protein kinase" evidence="2">
    <location>
        <begin position="496"/>
        <end position="746"/>
    </location>
</feature>
<dbReference type="GO" id="GO:0004674">
    <property type="term" value="F:protein serine/threonine kinase activity"/>
    <property type="evidence" value="ECO:0007669"/>
    <property type="project" value="TreeGrafter"/>
</dbReference>
<accession>A0A7D4PRQ4</accession>
<sequence length="1358" mass="155294">MAKLMHCGNHQGPVNSGEERLLKYLEVNLSDDYLILSNIELAYLNPKNHQVQYLEYDCIIVAPHAIFNIENKDFSGRLEGDDNYWYLNDRETRNPHKTLRFKTSVLASKLKEKNASWSKAWIQSIVSLSHPYQTKKGLWGAHVKATYILDQQFIDNLTQPELIGREKNELNGIFQDIAAEICGTASLKTADKKTEVEGYQIIDILDQEPNYTEYLVKPKGVTSAIRKRIREYALDVPNLPLTQREKRNHLIQNQYNALNKIKTNPFILNVQFKLDQENHIFYEITDYLDENSLRAELKRKTFTIEEKINIVFNLISALKAAHEQNVFHRDINPENVFLAGGYACLGNFGKSYFADHQDEGYTVMPTINESNATPYHALELSLRDASRASDIYSLAILTYELFVDKVPIESPFELNRLGGKLPPNRKATHVKPGVPSWLDDFCDHTILTDPDDRWDNLEEMEAFIKKATKVEEASSGSVLPKPDNCDFEIGSKVSDFTIYQHLGQGGYSQVYRVKHNLQSKSDFAMKVFNESVHGSSVTDEYNALTNLNHDNIVKFRWNGILPSGQFYTLMELLEGENLKEYAKGAKNLPVYKIFQVAKDILSALTYMQAISPPIYHRDIKPQNIVWDKGKRFVLIDFNVASVVENNLDYVGTNPYLAPDLVIGNNRVNWDGSADTFALGITLYELACKVYPWSGSMKMPQVGKPAESPQIHNAKLSNAFSAFLSKSIATKREARFQSAKEMLDELLTIGENNLLQIEKETSTISLAAGGGPDQNIVNYVNSLYSQSRHGNVGTRAGDKNSLYDSLTYTETKLDKQLIPDILDGRYRLVIITGNAGDGKTAFIRKIESKANNVKKLKNGNGVTFEINGTLFQSNYDGSQDEDQKANDDVLSAFFKPFENLTDYSLATQGRIIAINEGRLVEFLHTVAPYRQLADTIENYFYTEGKSQLPDGLLIINLNLRSVVANGHNQESLFKQQVKLLTQKSLWANCQTCPVAENCFIKYNVASLNDSAVGNEIIDRMEWLLRTVSLKRELHITMRDLRSFIAFTLTRDYQCSEIKQQIEVGDEDYLNWWKHYYFNISDNSANDSAQYDRLIKLVRETDVAETAVPSLDRDLYFGTHLPEQFLYFEERKEQLLSQFNEFKIKIPLHDQTEEIQRRILTTQKILVRHQYFEGKINYRARLPYHSVFDFHDLLIGISANKEVMMNDTKQSIAKAISLNEGCNNEGIYSKNLVLSSAQVKDPISKSYRLFELDSFELIINSSAHLTNYLEYEPDSLTFRSLTDKKVSLTISLDLFEMLYFISQGYSPSLNDIRGRFVELQIFKNLLENQEYKEVIVTSDNESFFSIKINDQYKLELQPLN</sequence>
<feature type="domain" description="NERD" evidence="3">
    <location>
        <begin position="13"/>
        <end position="129"/>
    </location>
</feature>
<dbReference type="KEGG" id="mmab:HQ865_00730"/>
<feature type="domain" description="Protein kinase" evidence="2">
    <location>
        <begin position="199"/>
        <end position="464"/>
    </location>
</feature>
<dbReference type="PROSITE" id="PS50965">
    <property type="entry name" value="NERD"/>
    <property type="match status" value="1"/>
</dbReference>
<keyword evidence="1" id="KW-0067">ATP-binding</keyword>
<evidence type="ECO:0000259" key="3">
    <source>
        <dbReference type="PROSITE" id="PS50965"/>
    </source>
</evidence>
<dbReference type="Gene3D" id="1.10.510.10">
    <property type="entry name" value="Transferase(Phosphotransferase) domain 1"/>
    <property type="match status" value="2"/>
</dbReference>
<proteinExistence type="predicted"/>
<dbReference type="SMART" id="SM00220">
    <property type="entry name" value="S_TKc"/>
    <property type="match status" value="2"/>
</dbReference>
<dbReference type="NCBIfam" id="NF047741">
    <property type="entry name" value="antiphage_MADS6"/>
    <property type="match status" value="1"/>
</dbReference>
<dbReference type="PANTHER" id="PTHR44167">
    <property type="entry name" value="OVARIAN-SPECIFIC SERINE/THREONINE-PROTEIN KINASE LOK-RELATED"/>
    <property type="match status" value="1"/>
</dbReference>
<dbReference type="InterPro" id="IPR017441">
    <property type="entry name" value="Protein_kinase_ATP_BS"/>
</dbReference>
<evidence type="ECO:0000313" key="4">
    <source>
        <dbReference type="EMBL" id="QKJ28343.1"/>
    </source>
</evidence>
<dbReference type="InterPro" id="IPR000719">
    <property type="entry name" value="Prot_kinase_dom"/>
</dbReference>
<evidence type="ECO:0000256" key="1">
    <source>
        <dbReference type="PROSITE-ProRule" id="PRU10141"/>
    </source>
</evidence>
<evidence type="ECO:0000313" key="5">
    <source>
        <dbReference type="Proteomes" id="UP000505355"/>
    </source>
</evidence>
<feature type="binding site" evidence="1">
    <location>
        <position position="526"/>
    </location>
    <ligand>
        <name>ATP</name>
        <dbReference type="ChEBI" id="CHEBI:30616"/>
    </ligand>
</feature>
<organism evidence="4 5">
    <name type="scientific">Mucilaginibacter mali</name>
    <dbReference type="NCBI Taxonomy" id="2740462"/>
    <lineage>
        <taxon>Bacteria</taxon>
        <taxon>Pseudomonadati</taxon>
        <taxon>Bacteroidota</taxon>
        <taxon>Sphingobacteriia</taxon>
        <taxon>Sphingobacteriales</taxon>
        <taxon>Sphingobacteriaceae</taxon>
        <taxon>Mucilaginibacter</taxon>
    </lineage>
</organism>
<keyword evidence="4" id="KW-0418">Kinase</keyword>
<dbReference type="Proteomes" id="UP000505355">
    <property type="component" value="Chromosome"/>
</dbReference>
<dbReference type="GO" id="GO:0005524">
    <property type="term" value="F:ATP binding"/>
    <property type="evidence" value="ECO:0007669"/>
    <property type="project" value="UniProtKB-UniRule"/>
</dbReference>
<gene>
    <name evidence="4" type="ORF">HQ865_00730</name>
</gene>
<dbReference type="InterPro" id="IPR011528">
    <property type="entry name" value="NERD"/>
</dbReference>
<dbReference type="RefSeq" id="WP_173413045.1">
    <property type="nucleotide sequence ID" value="NZ_CP054139.1"/>
</dbReference>
<dbReference type="CDD" id="cd14014">
    <property type="entry name" value="STKc_PknB_like"/>
    <property type="match status" value="1"/>
</dbReference>
<keyword evidence="1" id="KW-0547">Nucleotide-binding</keyword>
<dbReference type="EMBL" id="CP054139">
    <property type="protein sequence ID" value="QKJ28343.1"/>
    <property type="molecule type" value="Genomic_DNA"/>
</dbReference>
<protein>
    <submittedName>
        <fullName evidence="4">Protein kinase</fullName>
    </submittedName>
</protein>
<dbReference type="InterPro" id="IPR011009">
    <property type="entry name" value="Kinase-like_dom_sf"/>
</dbReference>
<keyword evidence="4" id="KW-0808">Transferase</keyword>
<dbReference type="Pfam" id="PF08378">
    <property type="entry name" value="NERD"/>
    <property type="match status" value="1"/>
</dbReference>
<dbReference type="PANTHER" id="PTHR44167:SF24">
    <property type="entry name" value="SERINE_THREONINE-PROTEIN KINASE CHK2"/>
    <property type="match status" value="1"/>
</dbReference>
<evidence type="ECO:0000259" key="2">
    <source>
        <dbReference type="PROSITE" id="PS50011"/>
    </source>
</evidence>